<proteinExistence type="predicted"/>
<evidence type="ECO:0000313" key="2">
    <source>
        <dbReference type="EMBL" id="RON37097.1"/>
    </source>
</evidence>
<protein>
    <submittedName>
        <fullName evidence="2">Uncharacterized protein</fullName>
    </submittedName>
</protein>
<gene>
    <name evidence="2" type="ORF">BK661_01660</name>
</gene>
<evidence type="ECO:0000313" key="3">
    <source>
        <dbReference type="Proteomes" id="UP000283260"/>
    </source>
</evidence>
<dbReference type="Proteomes" id="UP000283260">
    <property type="component" value="Unassembled WGS sequence"/>
</dbReference>
<dbReference type="EMBL" id="MOBL01000001">
    <property type="protein sequence ID" value="RON37097.1"/>
    <property type="molecule type" value="Genomic_DNA"/>
</dbReference>
<organism evidence="2 3">
    <name type="scientific">Pseudomonas frederiksbergensis</name>
    <dbReference type="NCBI Taxonomy" id="104087"/>
    <lineage>
        <taxon>Bacteria</taxon>
        <taxon>Pseudomonadati</taxon>
        <taxon>Pseudomonadota</taxon>
        <taxon>Gammaproteobacteria</taxon>
        <taxon>Pseudomonadales</taxon>
        <taxon>Pseudomonadaceae</taxon>
        <taxon>Pseudomonas</taxon>
    </lineage>
</organism>
<accession>A0A423JHC1</accession>
<sequence>MVLVGYRHQDARHQPVARELAPAGARSGPKTSHRAYSDSAIIQIESRHRFYGCFATEREQAPSPQFAA</sequence>
<feature type="region of interest" description="Disordered" evidence="1">
    <location>
        <begin position="9"/>
        <end position="36"/>
    </location>
</feature>
<reference evidence="2 3" key="1">
    <citation type="submission" date="2016-10" db="EMBL/GenBank/DDBJ databases">
        <title>Comparative genome analysis of multiple Pseudomonas spp. focuses on biocontrol and plant growth promoting traits.</title>
        <authorList>
            <person name="Tao X.-Y."/>
            <person name="Taylor C.G."/>
        </authorList>
    </citation>
    <scope>NUCLEOTIDE SEQUENCE [LARGE SCALE GENOMIC DNA]</scope>
    <source>
        <strain evidence="2 3">94G2</strain>
    </source>
</reference>
<comment type="caution">
    <text evidence="2">The sequence shown here is derived from an EMBL/GenBank/DDBJ whole genome shotgun (WGS) entry which is preliminary data.</text>
</comment>
<dbReference type="AlphaFoldDB" id="A0A423JHC1"/>
<name>A0A423JHC1_9PSED</name>
<evidence type="ECO:0000256" key="1">
    <source>
        <dbReference type="SAM" id="MobiDB-lite"/>
    </source>
</evidence>